<dbReference type="Proteomes" id="UP000069902">
    <property type="component" value="Chromosome cPNK"/>
</dbReference>
<dbReference type="PATRIC" id="fig|389348.3.peg.656"/>
<name>A0A0U5EQ26_9BACT</name>
<accession>A0A0U5EQ26</accession>
<proteinExistence type="predicted"/>
<dbReference type="AlphaFoldDB" id="A0A0U5EQ26"/>
<dbReference type="RefSeq" id="WP_059060208.1">
    <property type="nucleotide sequence ID" value="NZ_LN879502.1"/>
</dbReference>
<gene>
    <name evidence="1" type="ORF">PNK_0596</name>
</gene>
<dbReference type="InParanoid" id="A0A0U5EQ26"/>
<keyword evidence="2" id="KW-1185">Reference proteome</keyword>
<evidence type="ECO:0000313" key="1">
    <source>
        <dbReference type="EMBL" id="CUI16224.1"/>
    </source>
</evidence>
<dbReference type="KEGG" id="pnl:PNK_0596"/>
<reference evidence="2" key="1">
    <citation type="submission" date="2015-09" db="EMBL/GenBank/DDBJ databases">
        <authorList>
            <person name="Bertelli C."/>
        </authorList>
    </citation>
    <scope>NUCLEOTIDE SEQUENCE [LARGE SCALE GENOMIC DNA]</scope>
    <source>
        <strain evidence="2">KNic</strain>
    </source>
</reference>
<evidence type="ECO:0000313" key="2">
    <source>
        <dbReference type="Proteomes" id="UP000069902"/>
    </source>
</evidence>
<dbReference type="EMBL" id="LN879502">
    <property type="protein sequence ID" value="CUI16224.1"/>
    <property type="molecule type" value="Genomic_DNA"/>
</dbReference>
<sequence>MVPSVTNNQVSLVAHDPSVSWLKRKYEETVVPQTKKRRLRVEIPAVRVEIPVDCWGVIVSFLDRINLLNIERVSRAYKDLSEHAWQVIALQEGMETPWPDMRINARAHSQKWGYFLSRTFQRLLHPTFDPACREHEVQGALILGRHFPISSCPIFFHTVLHHAPLVQKGAIKEEIKKIDYLANQADYKVCLIRKIEHLTRLKQEQRALAYTNAIKKQQSLLKVFDELVIEKKSFTGISDEDMQRIAGYIDYMQKIEQKGASDLSLQGFVLNCAEGNGEAYWVEAIGKGARWILREKAWMDQLFSAFLQNKNELFLRLGSTLSARGEKEELIYIAEQLKEHFSLAHDSTVEYGRLDALEKLFKTLMPEQAIYVLFLACSGGGVGESAGDLLVYGEVKYPPIIFSLLKELKHKELSFFSIEALSQLGELFIAFNEDLKMVDGICRLIMDAQAKLNDLSLREAVSMARFLWIVGNRSEAYRLYAKAIALYSPFNVKVDWEVCGDTPDKLFAIGELYRYLCRDQTRSVGICSYKYRSQYSYFYLTAFENGFPYSPLQLERIVNICYDLTSQSKALDLYIEPLRRLLIVENVGGFSKQALIQILVLFEVLEDHISMEKKSLLITTNTNGQLHISVSDNPFSEEVVSAFEGKSPARYLALEKELGSMESLPHKFLGFLQEAVPAIRLCRKRLANESQGDDGMDTHLTLNELIEQPHLI</sequence>
<organism evidence="1 2">
    <name type="scientific">Candidatus Protochlamydia naegleriophila</name>
    <dbReference type="NCBI Taxonomy" id="389348"/>
    <lineage>
        <taxon>Bacteria</taxon>
        <taxon>Pseudomonadati</taxon>
        <taxon>Chlamydiota</taxon>
        <taxon>Chlamydiia</taxon>
        <taxon>Parachlamydiales</taxon>
        <taxon>Parachlamydiaceae</taxon>
        <taxon>Candidatus Protochlamydia</taxon>
    </lineage>
</organism>
<evidence type="ECO:0008006" key="3">
    <source>
        <dbReference type="Google" id="ProtNLM"/>
    </source>
</evidence>
<protein>
    <recommendedName>
        <fullName evidence="3">F-box domain-containing protein</fullName>
    </recommendedName>
</protein>